<feature type="transmembrane region" description="Helical" evidence="1">
    <location>
        <begin position="245"/>
        <end position="264"/>
    </location>
</feature>
<reference evidence="3 4" key="1">
    <citation type="submission" date="2020-04" db="EMBL/GenBank/DDBJ databases">
        <title>Molecular characterization of pseudomonads from Agaricus bisporus reveal novel blotch 2 pathogens in Western Europe.</title>
        <authorList>
            <person name="Taparia T."/>
            <person name="Krijger M."/>
            <person name="Haynes E."/>
            <person name="Elpinstone J.G."/>
            <person name="Noble R."/>
            <person name="Van Der Wolf J."/>
        </authorList>
    </citation>
    <scope>NUCLEOTIDE SEQUENCE [LARGE SCALE GENOMIC DNA]</scope>
    <source>
        <strain evidence="3 4">H7001</strain>
    </source>
</reference>
<dbReference type="GO" id="GO:0009103">
    <property type="term" value="P:lipopolysaccharide biosynthetic process"/>
    <property type="evidence" value="ECO:0007669"/>
    <property type="project" value="TreeGrafter"/>
</dbReference>
<comment type="caution">
    <text evidence="3">The sequence shown here is derived from an EMBL/GenBank/DDBJ whole genome shotgun (WGS) entry which is preliminary data.</text>
</comment>
<proteinExistence type="predicted"/>
<dbReference type="AlphaFoldDB" id="A0A7Y8C3A6"/>
<evidence type="ECO:0000313" key="3">
    <source>
        <dbReference type="EMBL" id="NWB97474.1"/>
    </source>
</evidence>
<feature type="transmembrane region" description="Helical" evidence="1">
    <location>
        <begin position="276"/>
        <end position="295"/>
    </location>
</feature>
<evidence type="ECO:0000256" key="1">
    <source>
        <dbReference type="SAM" id="Phobius"/>
    </source>
</evidence>
<dbReference type="InterPro" id="IPR002656">
    <property type="entry name" value="Acyl_transf_3_dom"/>
</dbReference>
<dbReference type="EMBL" id="JACAQB010000007">
    <property type="protein sequence ID" value="NWB97474.1"/>
    <property type="molecule type" value="Genomic_DNA"/>
</dbReference>
<dbReference type="GO" id="GO:0016747">
    <property type="term" value="F:acyltransferase activity, transferring groups other than amino-acyl groups"/>
    <property type="evidence" value="ECO:0007669"/>
    <property type="project" value="InterPro"/>
</dbReference>
<name>A0A7Y8C3A6_9PSED</name>
<sequence length="357" mass="40732">MSERIVFLDYMRVFAFLSVLIGHKFEPEITAMLSASTDNALLHTIANFFYNICYGGAAGVIVFFITSGYIITHVLQTESSPDFLIKRLFRIYPLYITALIIEAFSYYLLTGIIETSPKIWIPRVLLIGDFFKTPYALGSVEWTLRIELMFYLFMALLKATGVLGKTTWMPLILLTATLALHALPQFPAADQWLHGYFNLYAPFLFIGVCIYLLQTKKASAYLCLSVIVIIAAFFIKKLAILHPTWSTFNFAIPAILIFTSAWLGRKHLPDSRILRLLSNMTYSVYLFHNWLWSYIINLLKKHEIDYLPMKLQGVIILFFACYLAHKTIELNAIKAGKSLTVYFKSKKACPAETSQAT</sequence>
<feature type="transmembrane region" description="Helical" evidence="1">
    <location>
        <begin position="195"/>
        <end position="213"/>
    </location>
</feature>
<keyword evidence="1" id="KW-1133">Transmembrane helix</keyword>
<dbReference type="RefSeq" id="WP_177103115.1">
    <property type="nucleotide sequence ID" value="NZ_JACAQB010000007.1"/>
</dbReference>
<feature type="transmembrane region" description="Helical" evidence="1">
    <location>
        <begin position="307"/>
        <end position="324"/>
    </location>
</feature>
<dbReference type="PANTHER" id="PTHR23028:SF53">
    <property type="entry name" value="ACYL_TRANSF_3 DOMAIN-CONTAINING PROTEIN"/>
    <property type="match status" value="1"/>
</dbReference>
<keyword evidence="3" id="KW-0012">Acyltransferase</keyword>
<evidence type="ECO:0000259" key="2">
    <source>
        <dbReference type="Pfam" id="PF01757"/>
    </source>
</evidence>
<keyword evidence="1" id="KW-0472">Membrane</keyword>
<feature type="domain" description="Acyltransferase 3" evidence="2">
    <location>
        <begin position="6"/>
        <end position="321"/>
    </location>
</feature>
<dbReference type="GO" id="GO:0016020">
    <property type="term" value="C:membrane"/>
    <property type="evidence" value="ECO:0007669"/>
    <property type="project" value="TreeGrafter"/>
</dbReference>
<evidence type="ECO:0000313" key="4">
    <source>
        <dbReference type="Proteomes" id="UP000539985"/>
    </source>
</evidence>
<organism evidence="3 4">
    <name type="scientific">Pseudomonas gingeri</name>
    <dbReference type="NCBI Taxonomy" id="117681"/>
    <lineage>
        <taxon>Bacteria</taxon>
        <taxon>Pseudomonadati</taxon>
        <taxon>Pseudomonadota</taxon>
        <taxon>Gammaproteobacteria</taxon>
        <taxon>Pseudomonadales</taxon>
        <taxon>Pseudomonadaceae</taxon>
        <taxon>Pseudomonas</taxon>
    </lineage>
</organism>
<dbReference type="PANTHER" id="PTHR23028">
    <property type="entry name" value="ACETYLTRANSFERASE"/>
    <property type="match status" value="1"/>
</dbReference>
<gene>
    <name evidence="3" type="ORF">HX882_16365</name>
</gene>
<dbReference type="Pfam" id="PF01757">
    <property type="entry name" value="Acyl_transf_3"/>
    <property type="match status" value="1"/>
</dbReference>
<accession>A0A7Y8C3A6</accession>
<keyword evidence="1" id="KW-0812">Transmembrane</keyword>
<dbReference type="InterPro" id="IPR050879">
    <property type="entry name" value="Acyltransferase_3"/>
</dbReference>
<feature type="transmembrane region" description="Helical" evidence="1">
    <location>
        <begin position="92"/>
        <end position="113"/>
    </location>
</feature>
<feature type="transmembrane region" description="Helical" evidence="1">
    <location>
        <begin position="48"/>
        <end position="71"/>
    </location>
</feature>
<feature type="transmembrane region" description="Helical" evidence="1">
    <location>
        <begin position="220"/>
        <end position="239"/>
    </location>
</feature>
<protein>
    <submittedName>
        <fullName evidence="3">Acyltransferase</fullName>
    </submittedName>
</protein>
<dbReference type="Proteomes" id="UP000539985">
    <property type="component" value="Unassembled WGS sequence"/>
</dbReference>
<keyword evidence="3" id="KW-0808">Transferase</keyword>